<dbReference type="InterPro" id="IPR050626">
    <property type="entry name" value="Peptidase_M16"/>
</dbReference>
<sequence length="475" mass="50984">MPLTYPLAEQTLDNGLRVVVSSDRAVPIVAVNLWYDVGSRHEPPGLTGFAHLFEHLMFQGSRNVQSGQHFSLLESAGASLNASTFFDRTNYFESLPSGGLDLALWLEADRMGYLLDAVNQDNLDNQRDVVKEEKRQSYDNRPYGDSYERLVRLAFPADHPYAHMTIGSMADLDAAAVEDVHAFFRKYYGPNNAVLTIVGDVAEEDAFDAAKRYFGHLPAIPQPPKAPDGTIGPLGGVFRDDVVEDVPSDLITMMFRLPVDGTPELDAAALALDVLAGGQSGRLNRRLVRDEQIAQSVSGGALPLIGGVSFGTLTGIASDGVDLQKVEDALIEEVEKLAAEGITADELATVQAQAERDWLEQLATCAGRADEISHHALLFGDANRINTRIDEIRAVTAEQVQEIAAEWIRAEKRAQVTYRRPAEEPPADAATADAATADVATADAATVGAATAGARSAEAAARDAGQASDDAGEQE</sequence>
<gene>
    <name evidence="9" type="ORF">GCM10009789_12750</name>
</gene>
<keyword evidence="5" id="KW-0482">Metalloprotease</keyword>
<keyword evidence="3" id="KW-0378">Hydrolase</keyword>
<dbReference type="InterPro" id="IPR011765">
    <property type="entry name" value="Pept_M16_N"/>
</dbReference>
<evidence type="ECO:0000256" key="3">
    <source>
        <dbReference type="ARBA" id="ARBA00022801"/>
    </source>
</evidence>
<dbReference type="InterPro" id="IPR011249">
    <property type="entry name" value="Metalloenz_LuxS/M16"/>
</dbReference>
<dbReference type="InterPro" id="IPR007863">
    <property type="entry name" value="Peptidase_M16_C"/>
</dbReference>
<protein>
    <submittedName>
        <fullName evidence="9">Pitrilysin family protein</fullName>
    </submittedName>
</protein>
<evidence type="ECO:0000256" key="4">
    <source>
        <dbReference type="ARBA" id="ARBA00022833"/>
    </source>
</evidence>
<keyword evidence="10" id="KW-1185">Reference proteome</keyword>
<evidence type="ECO:0000256" key="5">
    <source>
        <dbReference type="ARBA" id="ARBA00023049"/>
    </source>
</evidence>
<feature type="domain" description="Peptidase M16 C-terminal" evidence="8">
    <location>
        <begin position="177"/>
        <end position="353"/>
    </location>
</feature>
<keyword evidence="4" id="KW-0862">Zinc</keyword>
<reference evidence="9 10" key="1">
    <citation type="journal article" date="2019" name="Int. J. Syst. Evol. Microbiol.">
        <title>The Global Catalogue of Microorganisms (GCM) 10K type strain sequencing project: providing services to taxonomists for standard genome sequencing and annotation.</title>
        <authorList>
            <consortium name="The Broad Institute Genomics Platform"/>
            <consortium name="The Broad Institute Genome Sequencing Center for Infectious Disease"/>
            <person name="Wu L."/>
            <person name="Ma J."/>
        </authorList>
    </citation>
    <scope>NUCLEOTIDE SEQUENCE [LARGE SCALE GENOMIC DNA]</scope>
    <source>
        <strain evidence="9 10">JCM 14969</strain>
    </source>
</reference>
<feature type="domain" description="Peptidase M16 N-terminal" evidence="7">
    <location>
        <begin position="17"/>
        <end position="141"/>
    </location>
</feature>
<dbReference type="Proteomes" id="UP001500393">
    <property type="component" value="Unassembled WGS sequence"/>
</dbReference>
<evidence type="ECO:0000256" key="2">
    <source>
        <dbReference type="ARBA" id="ARBA00022670"/>
    </source>
</evidence>
<evidence type="ECO:0000256" key="6">
    <source>
        <dbReference type="SAM" id="MobiDB-lite"/>
    </source>
</evidence>
<evidence type="ECO:0000313" key="9">
    <source>
        <dbReference type="EMBL" id="GAA1560924.1"/>
    </source>
</evidence>
<dbReference type="Pfam" id="PF05193">
    <property type="entry name" value="Peptidase_M16_C"/>
    <property type="match status" value="1"/>
</dbReference>
<dbReference type="RefSeq" id="WP_344210777.1">
    <property type="nucleotide sequence ID" value="NZ_BAAAOS010000009.1"/>
</dbReference>
<name>A0ABN2CM61_9ACTN</name>
<dbReference type="SUPFAM" id="SSF63411">
    <property type="entry name" value="LuxS/MPP-like metallohydrolase"/>
    <property type="match status" value="2"/>
</dbReference>
<evidence type="ECO:0000313" key="10">
    <source>
        <dbReference type="Proteomes" id="UP001500393"/>
    </source>
</evidence>
<dbReference type="PANTHER" id="PTHR43690:SF17">
    <property type="entry name" value="PROTEIN YHJJ"/>
    <property type="match status" value="1"/>
</dbReference>
<proteinExistence type="inferred from homology"/>
<evidence type="ECO:0000259" key="7">
    <source>
        <dbReference type="Pfam" id="PF00675"/>
    </source>
</evidence>
<feature type="region of interest" description="Disordered" evidence="6">
    <location>
        <begin position="418"/>
        <end position="475"/>
    </location>
</feature>
<comment type="similarity">
    <text evidence="1">Belongs to the peptidase M16 family.</text>
</comment>
<dbReference type="Pfam" id="PF00675">
    <property type="entry name" value="Peptidase_M16"/>
    <property type="match status" value="1"/>
</dbReference>
<keyword evidence="2" id="KW-0645">Protease</keyword>
<accession>A0ABN2CM61</accession>
<evidence type="ECO:0000259" key="8">
    <source>
        <dbReference type="Pfam" id="PF05193"/>
    </source>
</evidence>
<dbReference type="Gene3D" id="3.30.830.10">
    <property type="entry name" value="Metalloenzyme, LuxS/M16 peptidase-like"/>
    <property type="match status" value="2"/>
</dbReference>
<organism evidence="9 10">
    <name type="scientific">Kribbella sancticallisti</name>
    <dbReference type="NCBI Taxonomy" id="460087"/>
    <lineage>
        <taxon>Bacteria</taxon>
        <taxon>Bacillati</taxon>
        <taxon>Actinomycetota</taxon>
        <taxon>Actinomycetes</taxon>
        <taxon>Propionibacteriales</taxon>
        <taxon>Kribbellaceae</taxon>
        <taxon>Kribbella</taxon>
    </lineage>
</organism>
<comment type="caution">
    <text evidence="9">The sequence shown here is derived from an EMBL/GenBank/DDBJ whole genome shotgun (WGS) entry which is preliminary data.</text>
</comment>
<evidence type="ECO:0000256" key="1">
    <source>
        <dbReference type="ARBA" id="ARBA00007261"/>
    </source>
</evidence>
<feature type="compositionally biased region" description="Low complexity" evidence="6">
    <location>
        <begin position="427"/>
        <end position="469"/>
    </location>
</feature>
<dbReference type="PANTHER" id="PTHR43690">
    <property type="entry name" value="NARDILYSIN"/>
    <property type="match status" value="1"/>
</dbReference>
<dbReference type="EMBL" id="BAAAOS010000009">
    <property type="protein sequence ID" value="GAA1560924.1"/>
    <property type="molecule type" value="Genomic_DNA"/>
</dbReference>